<dbReference type="SUPFAM" id="SSF69318">
    <property type="entry name" value="Integrin alpha N-terminal domain"/>
    <property type="match status" value="1"/>
</dbReference>
<accession>A0A3D2XBL2</accession>
<dbReference type="Pfam" id="PF00754">
    <property type="entry name" value="F5_F8_type_C"/>
    <property type="match status" value="1"/>
</dbReference>
<dbReference type="GO" id="GO:0016798">
    <property type="term" value="F:hydrolase activity, acting on glycosyl bonds"/>
    <property type="evidence" value="ECO:0007669"/>
    <property type="project" value="UniProtKB-KW"/>
</dbReference>
<dbReference type="CDD" id="cd10318">
    <property type="entry name" value="RGL11"/>
    <property type="match status" value="1"/>
</dbReference>
<dbReference type="InterPro" id="IPR013783">
    <property type="entry name" value="Ig-like_fold"/>
</dbReference>
<keyword evidence="1" id="KW-0378">Hydrolase</keyword>
<dbReference type="EMBL" id="DPVV01000539">
    <property type="protein sequence ID" value="HCL03983.1"/>
    <property type="molecule type" value="Genomic_DNA"/>
</dbReference>
<keyword evidence="3" id="KW-0456">Lyase</keyword>
<evidence type="ECO:0000256" key="1">
    <source>
        <dbReference type="ARBA" id="ARBA00023295"/>
    </source>
</evidence>
<dbReference type="InterPro" id="IPR000421">
    <property type="entry name" value="FA58C"/>
</dbReference>
<keyword evidence="1" id="KW-0326">Glycosidase</keyword>
<evidence type="ECO:0000259" key="2">
    <source>
        <dbReference type="PROSITE" id="PS50022"/>
    </source>
</evidence>
<organism evidence="3 4">
    <name type="scientific">Lachnoclostridium phytofermentans</name>
    <dbReference type="NCBI Taxonomy" id="66219"/>
    <lineage>
        <taxon>Bacteria</taxon>
        <taxon>Bacillati</taxon>
        <taxon>Bacillota</taxon>
        <taxon>Clostridia</taxon>
        <taxon>Lachnospirales</taxon>
        <taxon>Lachnospiraceae</taxon>
    </lineage>
</organism>
<dbReference type="PROSITE" id="PS50022">
    <property type="entry name" value="FA58C_3"/>
    <property type="match status" value="1"/>
</dbReference>
<dbReference type="SUPFAM" id="SSF49785">
    <property type="entry name" value="Galactose-binding domain-like"/>
    <property type="match status" value="1"/>
</dbReference>
<protein>
    <submittedName>
        <fullName evidence="3">Rhamnogalacturonan lyase</fullName>
    </submittedName>
</protein>
<reference evidence="3 4" key="1">
    <citation type="journal article" date="2018" name="Nat. Biotechnol.">
        <title>A standardized bacterial taxonomy based on genome phylogeny substantially revises the tree of life.</title>
        <authorList>
            <person name="Parks D.H."/>
            <person name="Chuvochina M."/>
            <person name="Waite D.W."/>
            <person name="Rinke C."/>
            <person name="Skarshewski A."/>
            <person name="Chaumeil P.A."/>
            <person name="Hugenholtz P."/>
        </authorList>
    </citation>
    <scope>NUCLEOTIDE SEQUENCE [LARGE SCALE GENOMIC DNA]</scope>
    <source>
        <strain evidence="3">UBA11728</strain>
    </source>
</reference>
<dbReference type="Pfam" id="PF18370">
    <property type="entry name" value="RGI_lyase"/>
    <property type="match status" value="1"/>
</dbReference>
<evidence type="ECO:0000313" key="4">
    <source>
        <dbReference type="Proteomes" id="UP000262969"/>
    </source>
</evidence>
<dbReference type="AlphaFoldDB" id="A0A3D2XBL2"/>
<dbReference type="GO" id="GO:0016829">
    <property type="term" value="F:lyase activity"/>
    <property type="evidence" value="ECO:0007669"/>
    <property type="project" value="UniProtKB-KW"/>
</dbReference>
<dbReference type="InterPro" id="IPR041624">
    <property type="entry name" value="RGI_lyase"/>
</dbReference>
<dbReference type="Gene3D" id="2.60.40.10">
    <property type="entry name" value="Immunoglobulins"/>
    <property type="match status" value="1"/>
</dbReference>
<comment type="caution">
    <text evidence="3">The sequence shown here is derived from an EMBL/GenBank/DDBJ whole genome shotgun (WGS) entry which is preliminary data.</text>
</comment>
<dbReference type="InterPro" id="IPR028994">
    <property type="entry name" value="Integrin_alpha_N"/>
</dbReference>
<dbReference type="PANTHER" id="PTHR43118">
    <property type="entry name" value="RHAMNOGALACTURONAN LYASE (EUROFUNG)"/>
    <property type="match status" value="1"/>
</dbReference>
<dbReference type="Gene3D" id="2.60.120.260">
    <property type="entry name" value="Galactose-binding domain-like"/>
    <property type="match status" value="1"/>
</dbReference>
<dbReference type="Proteomes" id="UP000262969">
    <property type="component" value="Unassembled WGS sequence"/>
</dbReference>
<name>A0A3D2XBL2_9FIRM</name>
<dbReference type="Pfam" id="PF21348">
    <property type="entry name" value="RGL11_C"/>
    <property type="match status" value="1"/>
</dbReference>
<dbReference type="SMART" id="SM00231">
    <property type="entry name" value="FA58C"/>
    <property type="match status" value="1"/>
</dbReference>
<evidence type="ECO:0000313" key="3">
    <source>
        <dbReference type="EMBL" id="HCL03983.1"/>
    </source>
</evidence>
<dbReference type="InterPro" id="IPR034641">
    <property type="entry name" value="RGL11"/>
</dbReference>
<sequence length="742" mass="80463">MFMLQSELIKSKVLLPCFIIFTMLISMFVPYHISLAATNIALGKTATASSTQSGSSEGNAIDGNTSTRWCAANGNLNHWWQVDLGSSQSISGTEVMWEFSGRVYGYKIGTSTDNNTWTLRADKTNNTSTAQTQSDSFSATARYVRITVTSLPASTWASFFEFRVFDNSSGGGSTTQPALTNRQIETLDRGVVAVKVTNGVFVSWRALGTEALTVGYNLYRGTTKLNSTPLTTKTNYTDTAGTASSTYQVAAVVNGVEQAKSPAVSVLSNNYQQFPLDVPSGGTTPDNVSYTYSANDCSVGDLNGDGQYEIIVKWDPSNSKDNSQSGYTGNVYIDAYTLTGTKLWRIDLGKNIRAGAHYTQFMVYDLDGDGKAEIAMRTADGTKDGLGNIIGSSTADYRNASGYVLSGPEYLSVFNGQTGAAMVTTTFEPARGNVTDWGDNYGNRVDRFLACIAYLDGQRPSLVMCRGYYEKTMLVAYDYRNGSLTKRWTFNSSNGYTAYQGQGNHNISVADVDGDGKDEIIYGSCAIDDNGSGLWTSGLGHGDALHVSDFNPDRPGFEVWGIHEGTGTPGSALLDARTGAVIWKTANADVGRGVAANITSAYRGAEMWGGTSDLRTPTNISAGNLPSSANFVVWWDGDLQRELLDDINITKYGGGTLLTASGCASNNGTKATPNLSVDIFGDWREEVIWRTTDSKYLRIYTTTTPTEYRFYTFMHDPVYRLGIAWQNVAYNQPPHTSFYLGD</sequence>
<dbReference type="InterPro" id="IPR008979">
    <property type="entry name" value="Galactose-bd-like_sf"/>
</dbReference>
<dbReference type="PANTHER" id="PTHR43118:SF1">
    <property type="entry name" value="RHAMNOGALACTURONAN LYASE (EUROFUNG)"/>
    <property type="match status" value="1"/>
</dbReference>
<proteinExistence type="predicted"/>
<feature type="domain" description="F5/8 type C" evidence="2">
    <location>
        <begin position="28"/>
        <end position="167"/>
    </location>
</feature>
<gene>
    <name evidence="3" type="ORF">DHW61_16515</name>
</gene>
<dbReference type="InterPro" id="IPR049366">
    <property type="entry name" value="RGL11_C"/>
</dbReference>